<dbReference type="EMBL" id="MU853402">
    <property type="protein sequence ID" value="KAK4137547.1"/>
    <property type="molecule type" value="Genomic_DNA"/>
</dbReference>
<organism evidence="1 2">
    <name type="scientific">Trichocladium antarcticum</name>
    <dbReference type="NCBI Taxonomy" id="1450529"/>
    <lineage>
        <taxon>Eukaryota</taxon>
        <taxon>Fungi</taxon>
        <taxon>Dikarya</taxon>
        <taxon>Ascomycota</taxon>
        <taxon>Pezizomycotina</taxon>
        <taxon>Sordariomycetes</taxon>
        <taxon>Sordariomycetidae</taxon>
        <taxon>Sordariales</taxon>
        <taxon>Chaetomiaceae</taxon>
        <taxon>Trichocladium</taxon>
    </lineage>
</organism>
<evidence type="ECO:0000313" key="2">
    <source>
        <dbReference type="Proteomes" id="UP001304895"/>
    </source>
</evidence>
<reference evidence="1" key="2">
    <citation type="submission" date="2023-05" db="EMBL/GenBank/DDBJ databases">
        <authorList>
            <consortium name="Lawrence Berkeley National Laboratory"/>
            <person name="Steindorff A."/>
            <person name="Hensen N."/>
            <person name="Bonometti L."/>
            <person name="Westerberg I."/>
            <person name="Brannstrom I.O."/>
            <person name="Guillou S."/>
            <person name="Cros-Aarteil S."/>
            <person name="Calhoun S."/>
            <person name="Haridas S."/>
            <person name="Kuo A."/>
            <person name="Mondo S."/>
            <person name="Pangilinan J."/>
            <person name="Riley R."/>
            <person name="Labutti K."/>
            <person name="Andreopoulos B."/>
            <person name="Lipzen A."/>
            <person name="Chen C."/>
            <person name="Yanf M."/>
            <person name="Daum C."/>
            <person name="Ng V."/>
            <person name="Clum A."/>
            <person name="Ohm R."/>
            <person name="Martin F."/>
            <person name="Silar P."/>
            <person name="Natvig D."/>
            <person name="Lalanne C."/>
            <person name="Gautier V."/>
            <person name="Ament-Velasquez S.L."/>
            <person name="Kruys A."/>
            <person name="Hutchinson M.I."/>
            <person name="Powell A.J."/>
            <person name="Barry K."/>
            <person name="Miller A.N."/>
            <person name="Grigoriev I.V."/>
            <person name="Debuchy R."/>
            <person name="Gladieux P."/>
            <person name="Thoren M.H."/>
            <person name="Johannesson H."/>
        </authorList>
    </citation>
    <scope>NUCLEOTIDE SEQUENCE</scope>
    <source>
        <strain evidence="1">CBS 123565</strain>
    </source>
</reference>
<evidence type="ECO:0000313" key="1">
    <source>
        <dbReference type="EMBL" id="KAK4137547.1"/>
    </source>
</evidence>
<proteinExistence type="predicted"/>
<name>A0AAN6UQW0_9PEZI</name>
<sequence length="236" mass="26035">MEGTWWWSGNQESTSIFSTWVRQGSAEGEKGGWLFLIRKAVSHLSSSGRHLHACSTHVRRQPPPPLSWAGTLRYKTPVPDLQVRIVPGVEAPGSGATAGNGRVQGTRVGDVHAPIIDRNPAAKPGRRWLVAPGWDGNPTQTKMTASIEEPAAAAGQTQQAEYTHGNKRKRWQPEFLNHGMRFKPPTTKFASRQCASVNPGDTRPLWPSKNRQVQSLQDRGSFKDNMVANSQTWVSL</sequence>
<keyword evidence="2" id="KW-1185">Reference proteome</keyword>
<accession>A0AAN6UQW0</accession>
<comment type="caution">
    <text evidence="1">The sequence shown here is derived from an EMBL/GenBank/DDBJ whole genome shotgun (WGS) entry which is preliminary data.</text>
</comment>
<reference evidence="1" key="1">
    <citation type="journal article" date="2023" name="Mol. Phylogenet. Evol.">
        <title>Genome-scale phylogeny and comparative genomics of the fungal order Sordariales.</title>
        <authorList>
            <person name="Hensen N."/>
            <person name="Bonometti L."/>
            <person name="Westerberg I."/>
            <person name="Brannstrom I.O."/>
            <person name="Guillou S."/>
            <person name="Cros-Aarteil S."/>
            <person name="Calhoun S."/>
            <person name="Haridas S."/>
            <person name="Kuo A."/>
            <person name="Mondo S."/>
            <person name="Pangilinan J."/>
            <person name="Riley R."/>
            <person name="LaButti K."/>
            <person name="Andreopoulos B."/>
            <person name="Lipzen A."/>
            <person name="Chen C."/>
            <person name="Yan M."/>
            <person name="Daum C."/>
            <person name="Ng V."/>
            <person name="Clum A."/>
            <person name="Steindorff A."/>
            <person name="Ohm R.A."/>
            <person name="Martin F."/>
            <person name="Silar P."/>
            <person name="Natvig D.O."/>
            <person name="Lalanne C."/>
            <person name="Gautier V."/>
            <person name="Ament-Velasquez S.L."/>
            <person name="Kruys A."/>
            <person name="Hutchinson M.I."/>
            <person name="Powell A.J."/>
            <person name="Barry K."/>
            <person name="Miller A.N."/>
            <person name="Grigoriev I.V."/>
            <person name="Debuchy R."/>
            <person name="Gladieux P."/>
            <person name="Hiltunen Thoren M."/>
            <person name="Johannesson H."/>
        </authorList>
    </citation>
    <scope>NUCLEOTIDE SEQUENCE</scope>
    <source>
        <strain evidence="1">CBS 123565</strain>
    </source>
</reference>
<dbReference type="AlphaFoldDB" id="A0AAN6UQW0"/>
<protein>
    <submittedName>
        <fullName evidence="1">Uncharacterized protein</fullName>
    </submittedName>
</protein>
<dbReference type="Proteomes" id="UP001304895">
    <property type="component" value="Unassembled WGS sequence"/>
</dbReference>
<gene>
    <name evidence="1" type="ORF">BT67DRAFT_113088</name>
</gene>